<dbReference type="Proteomes" id="UP000625682">
    <property type="component" value="Unassembled WGS sequence"/>
</dbReference>
<protein>
    <submittedName>
        <fullName evidence="2">Uncharacterized protein</fullName>
    </submittedName>
</protein>
<reference evidence="2" key="2">
    <citation type="submission" date="2020-09" db="EMBL/GenBank/DDBJ databases">
        <authorList>
            <person name="Sun Q."/>
            <person name="Zhou Y."/>
        </authorList>
    </citation>
    <scope>NUCLEOTIDE SEQUENCE</scope>
    <source>
        <strain evidence="2">CGMCC 4.7272</strain>
    </source>
</reference>
<accession>A0A917L1Y6</accession>
<reference evidence="2" key="1">
    <citation type="journal article" date="2014" name="Int. J. Syst. Evol. Microbiol.">
        <title>Complete genome sequence of Corynebacterium casei LMG S-19264T (=DSM 44701T), isolated from a smear-ripened cheese.</title>
        <authorList>
            <consortium name="US DOE Joint Genome Institute (JGI-PGF)"/>
            <person name="Walter F."/>
            <person name="Albersmeier A."/>
            <person name="Kalinowski J."/>
            <person name="Ruckert C."/>
        </authorList>
    </citation>
    <scope>NUCLEOTIDE SEQUENCE</scope>
    <source>
        <strain evidence="2">CGMCC 4.7272</strain>
    </source>
</reference>
<feature type="compositionally biased region" description="Acidic residues" evidence="1">
    <location>
        <begin position="42"/>
        <end position="54"/>
    </location>
</feature>
<evidence type="ECO:0000313" key="3">
    <source>
        <dbReference type="Proteomes" id="UP000625682"/>
    </source>
</evidence>
<sequence>MVLRATGPCSSTDRRTTLALVRRRSESAARGTRDGEGREGEVREEEVREEEVREEGEAGARVGAAARGMAIILGELVRHCAVS</sequence>
<proteinExistence type="predicted"/>
<keyword evidence="3" id="KW-1185">Reference proteome</keyword>
<evidence type="ECO:0000313" key="2">
    <source>
        <dbReference type="EMBL" id="GGJ41135.1"/>
    </source>
</evidence>
<feature type="region of interest" description="Disordered" evidence="1">
    <location>
        <begin position="1"/>
        <end position="61"/>
    </location>
</feature>
<organism evidence="2 3">
    <name type="scientific">Streptomyces lacrimifluminis</name>
    <dbReference type="NCBI Taxonomy" id="1500077"/>
    <lineage>
        <taxon>Bacteria</taxon>
        <taxon>Bacillati</taxon>
        <taxon>Actinomycetota</taxon>
        <taxon>Actinomycetes</taxon>
        <taxon>Kitasatosporales</taxon>
        <taxon>Streptomycetaceae</taxon>
        <taxon>Streptomyces</taxon>
    </lineage>
</organism>
<evidence type="ECO:0000256" key="1">
    <source>
        <dbReference type="SAM" id="MobiDB-lite"/>
    </source>
</evidence>
<feature type="compositionally biased region" description="Basic and acidic residues" evidence="1">
    <location>
        <begin position="23"/>
        <end position="41"/>
    </location>
</feature>
<name>A0A917L1Y6_9ACTN</name>
<gene>
    <name evidence="2" type="ORF">GCM10012282_42450</name>
</gene>
<dbReference type="EMBL" id="BMMU01000013">
    <property type="protein sequence ID" value="GGJ41135.1"/>
    <property type="molecule type" value="Genomic_DNA"/>
</dbReference>
<dbReference type="AlphaFoldDB" id="A0A917L1Y6"/>
<comment type="caution">
    <text evidence="2">The sequence shown here is derived from an EMBL/GenBank/DDBJ whole genome shotgun (WGS) entry which is preliminary data.</text>
</comment>